<dbReference type="InterPro" id="IPR017871">
    <property type="entry name" value="ABC_transporter-like_CS"/>
</dbReference>
<dbReference type="PANTHER" id="PTHR42788:SF13">
    <property type="entry name" value="ALIPHATIC SULFONATES IMPORT ATP-BINDING PROTEIN SSUB"/>
    <property type="match status" value="1"/>
</dbReference>
<feature type="domain" description="ABC transporter" evidence="6">
    <location>
        <begin position="23"/>
        <end position="254"/>
    </location>
</feature>
<dbReference type="InterPro" id="IPR003439">
    <property type="entry name" value="ABC_transporter-like_ATP-bd"/>
</dbReference>
<dbReference type="Gene3D" id="3.40.50.300">
    <property type="entry name" value="P-loop containing nucleotide triphosphate hydrolases"/>
    <property type="match status" value="1"/>
</dbReference>
<dbReference type="SUPFAM" id="SSF52540">
    <property type="entry name" value="P-loop containing nucleoside triphosphate hydrolases"/>
    <property type="match status" value="1"/>
</dbReference>
<comment type="caution">
    <text evidence="7">The sequence shown here is derived from an EMBL/GenBank/DDBJ whole genome shotgun (WGS) entry which is preliminary data.</text>
</comment>
<dbReference type="RefSeq" id="WP_189689730.1">
    <property type="nucleotide sequence ID" value="NZ_BMYK01000023.1"/>
</dbReference>
<protein>
    <submittedName>
        <fullName evidence="7">ABC transporter ATP-binding protein</fullName>
    </submittedName>
</protein>
<comment type="similarity">
    <text evidence="1">Belongs to the ABC transporter superfamily.</text>
</comment>
<keyword evidence="3" id="KW-0472">Membrane</keyword>
<evidence type="ECO:0000313" key="7">
    <source>
        <dbReference type="EMBL" id="GHC97033.1"/>
    </source>
</evidence>
<keyword evidence="4" id="KW-0547">Nucleotide-binding</keyword>
<evidence type="ECO:0000313" key="8">
    <source>
        <dbReference type="Proteomes" id="UP000626210"/>
    </source>
</evidence>
<dbReference type="PROSITE" id="PS50893">
    <property type="entry name" value="ABC_TRANSPORTER_2"/>
    <property type="match status" value="1"/>
</dbReference>
<evidence type="ECO:0000256" key="2">
    <source>
        <dbReference type="ARBA" id="ARBA00022448"/>
    </source>
</evidence>
<dbReference type="InterPro" id="IPR003593">
    <property type="entry name" value="AAA+_ATPase"/>
</dbReference>
<evidence type="ECO:0000256" key="1">
    <source>
        <dbReference type="ARBA" id="ARBA00005417"/>
    </source>
</evidence>
<proteinExistence type="inferred from homology"/>
<dbReference type="PROSITE" id="PS00211">
    <property type="entry name" value="ABC_TRANSPORTER_1"/>
    <property type="match status" value="1"/>
</dbReference>
<dbReference type="Pfam" id="PF00005">
    <property type="entry name" value="ABC_tran"/>
    <property type="match status" value="1"/>
</dbReference>
<keyword evidence="5 7" id="KW-0067">ATP-binding</keyword>
<dbReference type="EMBL" id="BMYK01000023">
    <property type="protein sequence ID" value="GHC97033.1"/>
    <property type="molecule type" value="Genomic_DNA"/>
</dbReference>
<name>A0ABQ3G9A4_9BURK</name>
<dbReference type="InterPro" id="IPR050166">
    <property type="entry name" value="ABC_transporter_ATP-bind"/>
</dbReference>
<reference evidence="8" key="1">
    <citation type="journal article" date="2019" name="Int. J. Syst. Evol. Microbiol.">
        <title>The Global Catalogue of Microorganisms (GCM) 10K type strain sequencing project: providing services to taxonomists for standard genome sequencing and annotation.</title>
        <authorList>
            <consortium name="The Broad Institute Genomics Platform"/>
            <consortium name="The Broad Institute Genome Sequencing Center for Infectious Disease"/>
            <person name="Wu L."/>
            <person name="Ma J."/>
        </authorList>
    </citation>
    <scope>NUCLEOTIDE SEQUENCE [LARGE SCALE GENOMIC DNA]</scope>
    <source>
        <strain evidence="8">KCTC 23314</strain>
    </source>
</reference>
<evidence type="ECO:0000259" key="6">
    <source>
        <dbReference type="PROSITE" id="PS50893"/>
    </source>
</evidence>
<dbReference type="GO" id="GO:0005524">
    <property type="term" value="F:ATP binding"/>
    <property type="evidence" value="ECO:0007669"/>
    <property type="project" value="UniProtKB-KW"/>
</dbReference>
<evidence type="ECO:0000256" key="4">
    <source>
        <dbReference type="ARBA" id="ARBA00022741"/>
    </source>
</evidence>
<keyword evidence="3" id="KW-1003">Cell membrane</keyword>
<dbReference type="Proteomes" id="UP000626210">
    <property type="component" value="Unassembled WGS sequence"/>
</dbReference>
<accession>A0ABQ3G9A4</accession>
<dbReference type="CDD" id="cd03293">
    <property type="entry name" value="ABC_NrtD_SsuB_transporters"/>
    <property type="match status" value="1"/>
</dbReference>
<evidence type="ECO:0000256" key="3">
    <source>
        <dbReference type="ARBA" id="ARBA00022475"/>
    </source>
</evidence>
<evidence type="ECO:0000256" key="5">
    <source>
        <dbReference type="ARBA" id="ARBA00022840"/>
    </source>
</evidence>
<keyword evidence="8" id="KW-1185">Reference proteome</keyword>
<gene>
    <name evidence="7" type="ORF">GCM10007320_51470</name>
</gene>
<dbReference type="SMART" id="SM00382">
    <property type="entry name" value="AAA"/>
    <property type="match status" value="1"/>
</dbReference>
<sequence length="278" mass="30495">MSEVLDRPCAGTVSAPVLKPSRIEVRDVSLRYFTHAGETQALERISLDVAAGEFVSLIGQSGCGKSTLLSIIAGILPASSGTVHVDGKPVNGPSPRIGYMLQQDYLYEWRTILDNAVLGAEIQGLNLPRARERAAHLLHKCGMGDFLHHYPRQLSGGMRQRVALARTLVTNPDVVLLDEPFSALDSQTRLAIADEVVEVLRSEGKSVVLVTHDIGEAIAMTDRVVVLSRRPGRIKSQHLMRFAGHESSRPSPFAVRGLPEFNRYFSTLWDELDVHVEG</sequence>
<dbReference type="PANTHER" id="PTHR42788">
    <property type="entry name" value="TAURINE IMPORT ATP-BINDING PROTEIN-RELATED"/>
    <property type="match status" value="1"/>
</dbReference>
<organism evidence="7 8">
    <name type="scientific">Pseudorhodoferax aquiterrae</name>
    <dbReference type="NCBI Taxonomy" id="747304"/>
    <lineage>
        <taxon>Bacteria</taxon>
        <taxon>Pseudomonadati</taxon>
        <taxon>Pseudomonadota</taxon>
        <taxon>Betaproteobacteria</taxon>
        <taxon>Burkholderiales</taxon>
        <taxon>Comamonadaceae</taxon>
    </lineage>
</organism>
<keyword evidence="2" id="KW-0813">Transport</keyword>
<dbReference type="InterPro" id="IPR027417">
    <property type="entry name" value="P-loop_NTPase"/>
</dbReference>